<dbReference type="PANTHER" id="PTHR34979">
    <property type="entry name" value="INNER MEMBRANE PROTEIN YGAZ"/>
    <property type="match status" value="1"/>
</dbReference>
<evidence type="ECO:0000313" key="10">
    <source>
        <dbReference type="EMBL" id="QUO42690.1"/>
    </source>
</evidence>
<accession>A0A7T5EN47</accession>
<evidence type="ECO:0000256" key="7">
    <source>
        <dbReference type="ARBA" id="ARBA00023136"/>
    </source>
</evidence>
<sequence>MKNETPHSSWKQGLLDALPLIASYVLFGAIFGMMAGQAGLSSWESVAMSLLVYSGAAQFAASSMIAEQAGIWAIILTTCLLNLRHFLMALSISPHYQQFSRSQVNALAFFLTDEQYAVTLNRFRHHQSDLPYIVSVSVSLYAGWCAGTWIGTAAGSWIPDPAALGLGFSFTAMFLALAYYQLSSLIRILTFLLCGALAVGLSFVVPTGLPVLIAGCLAFAIGYALPAKDAEEEQGEKEDTRGVESA</sequence>
<evidence type="ECO:0000256" key="8">
    <source>
        <dbReference type="SAM" id="Phobius"/>
    </source>
</evidence>
<reference evidence="10" key="2">
    <citation type="submission" date="2021-04" db="EMBL/GenBank/DDBJ databases">
        <title>Brevibacillus composti FJAT-54423, complete genome.</title>
        <authorList>
            <person name="Tang R."/>
        </authorList>
    </citation>
    <scope>NUCLEOTIDE SEQUENCE</scope>
    <source>
        <strain evidence="10">FJAT-54424</strain>
    </source>
</reference>
<dbReference type="Proteomes" id="UP000677234">
    <property type="component" value="Chromosome"/>
</dbReference>
<dbReference type="Pfam" id="PF03591">
    <property type="entry name" value="AzlC"/>
    <property type="match status" value="1"/>
</dbReference>
<feature type="transmembrane region" description="Helical" evidence="8">
    <location>
        <begin position="130"/>
        <end position="150"/>
    </location>
</feature>
<gene>
    <name evidence="9" type="ORF">JD108_07225</name>
    <name evidence="10" type="ORF">KDJ56_06905</name>
</gene>
<dbReference type="GO" id="GO:0005886">
    <property type="term" value="C:plasma membrane"/>
    <property type="evidence" value="ECO:0007669"/>
    <property type="project" value="UniProtKB-SubCell"/>
</dbReference>
<keyword evidence="7 8" id="KW-0472">Membrane</keyword>
<feature type="transmembrane region" description="Helical" evidence="8">
    <location>
        <begin position="162"/>
        <end position="180"/>
    </location>
</feature>
<keyword evidence="4" id="KW-1003">Cell membrane</keyword>
<evidence type="ECO:0000256" key="1">
    <source>
        <dbReference type="ARBA" id="ARBA00004651"/>
    </source>
</evidence>
<evidence type="ECO:0000256" key="3">
    <source>
        <dbReference type="ARBA" id="ARBA00022448"/>
    </source>
</evidence>
<dbReference type="GO" id="GO:1903785">
    <property type="term" value="P:L-valine transmembrane transport"/>
    <property type="evidence" value="ECO:0007669"/>
    <property type="project" value="TreeGrafter"/>
</dbReference>
<feature type="transmembrane region" description="Helical" evidence="8">
    <location>
        <begin position="185"/>
        <end position="205"/>
    </location>
</feature>
<keyword evidence="6 8" id="KW-1133">Transmembrane helix</keyword>
<evidence type="ECO:0000313" key="12">
    <source>
        <dbReference type="Proteomes" id="UP000677234"/>
    </source>
</evidence>
<evidence type="ECO:0000256" key="2">
    <source>
        <dbReference type="ARBA" id="ARBA00010735"/>
    </source>
</evidence>
<keyword evidence="5 8" id="KW-0812">Transmembrane</keyword>
<protein>
    <submittedName>
        <fullName evidence="9">AzlC family ABC transporter permease</fullName>
    </submittedName>
</protein>
<proteinExistence type="inferred from homology"/>
<evidence type="ECO:0000256" key="5">
    <source>
        <dbReference type="ARBA" id="ARBA00022692"/>
    </source>
</evidence>
<keyword evidence="12" id="KW-1185">Reference proteome</keyword>
<feature type="transmembrane region" description="Helical" evidence="8">
    <location>
        <begin position="71"/>
        <end position="92"/>
    </location>
</feature>
<dbReference type="Proteomes" id="UP000595847">
    <property type="component" value="Chromosome"/>
</dbReference>
<dbReference type="KEGG" id="bcop:JD108_07225"/>
<evidence type="ECO:0000313" key="11">
    <source>
        <dbReference type="Proteomes" id="UP000595847"/>
    </source>
</evidence>
<dbReference type="InterPro" id="IPR011606">
    <property type="entry name" value="Brnchd-chn_aa_trnsp_permease"/>
</dbReference>
<reference evidence="9 11" key="1">
    <citation type="submission" date="2020-12" db="EMBL/GenBank/DDBJ databases">
        <title>strain FJAT-54423T represents a novel species of the genus Brevibacillus.</title>
        <authorList>
            <person name="Tang R."/>
        </authorList>
    </citation>
    <scope>NUCLEOTIDE SEQUENCE [LARGE SCALE GENOMIC DNA]</scope>
    <source>
        <strain evidence="9 11">FJAT-54423</strain>
    </source>
</reference>
<feature type="transmembrane region" description="Helical" evidence="8">
    <location>
        <begin position="20"/>
        <end position="40"/>
    </location>
</feature>
<dbReference type="PANTHER" id="PTHR34979:SF1">
    <property type="entry name" value="INNER MEMBRANE PROTEIN YGAZ"/>
    <property type="match status" value="1"/>
</dbReference>
<comment type="similarity">
    <text evidence="2">Belongs to the AzlC family.</text>
</comment>
<comment type="subcellular location">
    <subcellularLocation>
        <location evidence="1">Cell membrane</location>
        <topology evidence="1">Multi-pass membrane protein</topology>
    </subcellularLocation>
</comment>
<name>A0A7T5EN47_9BACL</name>
<evidence type="ECO:0000313" key="9">
    <source>
        <dbReference type="EMBL" id="QQE75664.1"/>
    </source>
</evidence>
<keyword evidence="3" id="KW-0813">Transport</keyword>
<dbReference type="RefSeq" id="WP_198829185.1">
    <property type="nucleotide sequence ID" value="NZ_CP066308.1"/>
</dbReference>
<dbReference type="EMBL" id="CP073708">
    <property type="protein sequence ID" value="QUO42690.1"/>
    <property type="molecule type" value="Genomic_DNA"/>
</dbReference>
<evidence type="ECO:0000256" key="6">
    <source>
        <dbReference type="ARBA" id="ARBA00022989"/>
    </source>
</evidence>
<organism evidence="9 11">
    <name type="scientific">Brevibacillus composti</name>
    <dbReference type="NCBI Taxonomy" id="2796470"/>
    <lineage>
        <taxon>Bacteria</taxon>
        <taxon>Bacillati</taxon>
        <taxon>Bacillota</taxon>
        <taxon>Bacilli</taxon>
        <taxon>Bacillales</taxon>
        <taxon>Paenibacillaceae</taxon>
        <taxon>Brevibacillus</taxon>
    </lineage>
</organism>
<evidence type="ECO:0000256" key="4">
    <source>
        <dbReference type="ARBA" id="ARBA00022475"/>
    </source>
</evidence>
<dbReference type="EMBL" id="CP066308">
    <property type="protein sequence ID" value="QQE75664.1"/>
    <property type="molecule type" value="Genomic_DNA"/>
</dbReference>
<dbReference type="AlphaFoldDB" id="A0A7T5EN47"/>